<evidence type="ECO:0000256" key="1">
    <source>
        <dbReference type="ARBA" id="ARBA00004496"/>
    </source>
</evidence>
<gene>
    <name evidence="8" type="ORF">BA724_15185</name>
</gene>
<feature type="domain" description="PTS EIIA type-1" evidence="7">
    <location>
        <begin position="41"/>
        <end position="145"/>
    </location>
</feature>
<name>A0A1E7DTE7_9BACI</name>
<dbReference type="GO" id="GO:0009401">
    <property type="term" value="P:phosphoenolpyruvate-dependent sugar phosphotransferase system"/>
    <property type="evidence" value="ECO:0007669"/>
    <property type="project" value="UniProtKB-KW"/>
</dbReference>
<evidence type="ECO:0000256" key="3">
    <source>
        <dbReference type="ARBA" id="ARBA00022597"/>
    </source>
</evidence>
<dbReference type="PANTHER" id="PTHR45008:SF1">
    <property type="entry name" value="PTS SYSTEM GLUCOSE-SPECIFIC EIIA COMPONENT"/>
    <property type="match status" value="1"/>
</dbReference>
<organism evidence="8 9">
    <name type="scientific">Domibacillus iocasae</name>
    <dbReference type="NCBI Taxonomy" id="1714016"/>
    <lineage>
        <taxon>Bacteria</taxon>
        <taxon>Bacillati</taxon>
        <taxon>Bacillota</taxon>
        <taxon>Bacilli</taxon>
        <taxon>Bacillales</taxon>
        <taxon>Bacillaceae</taxon>
        <taxon>Domibacillus</taxon>
    </lineage>
</organism>
<dbReference type="Gene3D" id="2.70.70.10">
    <property type="entry name" value="Glucose Permease (Domain IIA)"/>
    <property type="match status" value="1"/>
</dbReference>
<dbReference type="STRING" id="1714016.BA724_15185"/>
<dbReference type="InterPro" id="IPR011055">
    <property type="entry name" value="Dup_hybrid_motif"/>
</dbReference>
<dbReference type="Proteomes" id="UP000095658">
    <property type="component" value="Unassembled WGS sequence"/>
</dbReference>
<reference evidence="8 9" key="1">
    <citation type="submission" date="2016-06" db="EMBL/GenBank/DDBJ databases">
        <title>Domibacillus iocasae genome sequencing.</title>
        <authorList>
            <person name="Verma A."/>
            <person name="Pal Y."/>
            <person name="Ojha A.K."/>
            <person name="Krishnamurthi S."/>
        </authorList>
    </citation>
    <scope>NUCLEOTIDE SEQUENCE [LARGE SCALE GENOMIC DNA]</scope>
    <source>
        <strain evidence="8 9">DSM 29979</strain>
    </source>
</reference>
<keyword evidence="6" id="KW-0418">Kinase</keyword>
<keyword evidence="2" id="KW-0813">Transport</keyword>
<dbReference type="PROSITE" id="PS51093">
    <property type="entry name" value="PTS_EIIA_TYPE_1"/>
    <property type="match status" value="1"/>
</dbReference>
<evidence type="ECO:0000313" key="9">
    <source>
        <dbReference type="Proteomes" id="UP000095658"/>
    </source>
</evidence>
<dbReference type="EMBL" id="MAMP01000003">
    <property type="protein sequence ID" value="OES46352.1"/>
    <property type="molecule type" value="Genomic_DNA"/>
</dbReference>
<evidence type="ECO:0000256" key="6">
    <source>
        <dbReference type="ARBA" id="ARBA00022777"/>
    </source>
</evidence>
<evidence type="ECO:0000256" key="2">
    <source>
        <dbReference type="ARBA" id="ARBA00022448"/>
    </source>
</evidence>
<dbReference type="GO" id="GO:0005737">
    <property type="term" value="C:cytoplasm"/>
    <property type="evidence" value="ECO:0007669"/>
    <property type="project" value="UniProtKB-SubCell"/>
</dbReference>
<comment type="subcellular location">
    <subcellularLocation>
        <location evidence="1">Cytoplasm</location>
    </subcellularLocation>
</comment>
<sequence>MGFLNKLFGGKKESGSKQNVSEVVFVSPMTGDVVGLTDVPDPVFSQKMMGDGIAINPSEGKVVAPADAKVLNVFPTKHAIGLEAAGGLEILLHVGLDTVNMKGEGFDVHVSEGDHVKKGDVLLTYSLELVREKAASIITPMIISNGEIVEHMDKHENVPAVAGETPVLTVKLK</sequence>
<evidence type="ECO:0000256" key="5">
    <source>
        <dbReference type="ARBA" id="ARBA00022683"/>
    </source>
</evidence>
<dbReference type="OrthoDB" id="92465at2"/>
<accession>A0A1E7DTE7</accession>
<keyword evidence="5" id="KW-0598">Phosphotransferase system</keyword>
<keyword evidence="3 8" id="KW-0762">Sugar transport</keyword>
<evidence type="ECO:0000313" key="8">
    <source>
        <dbReference type="EMBL" id="OES46352.1"/>
    </source>
</evidence>
<proteinExistence type="predicted"/>
<keyword evidence="9" id="KW-1185">Reference proteome</keyword>
<dbReference type="InterPro" id="IPR001127">
    <property type="entry name" value="PTS_EIIA_1_perm"/>
</dbReference>
<dbReference type="FunFam" id="2.70.70.10:FF:000001">
    <property type="entry name" value="PTS system glucose-specific IIA component"/>
    <property type="match status" value="1"/>
</dbReference>
<dbReference type="PANTHER" id="PTHR45008">
    <property type="entry name" value="PTS SYSTEM GLUCOSE-SPECIFIC EIIA COMPONENT"/>
    <property type="match status" value="1"/>
</dbReference>
<dbReference type="InterPro" id="IPR050890">
    <property type="entry name" value="PTS_EIIA_component"/>
</dbReference>
<dbReference type="NCBIfam" id="TIGR00830">
    <property type="entry name" value="PTBA"/>
    <property type="match status" value="1"/>
</dbReference>
<dbReference type="RefSeq" id="WP_069937090.1">
    <property type="nucleotide sequence ID" value="NZ_MAMP01000003.1"/>
</dbReference>
<dbReference type="GO" id="GO:0016301">
    <property type="term" value="F:kinase activity"/>
    <property type="evidence" value="ECO:0007669"/>
    <property type="project" value="UniProtKB-KW"/>
</dbReference>
<keyword evidence="4" id="KW-0808">Transferase</keyword>
<dbReference type="PROSITE" id="PS00371">
    <property type="entry name" value="PTS_EIIA_TYPE_1_HIS"/>
    <property type="match status" value="1"/>
</dbReference>
<evidence type="ECO:0000259" key="7">
    <source>
        <dbReference type="PROSITE" id="PS51093"/>
    </source>
</evidence>
<dbReference type="AlphaFoldDB" id="A0A1E7DTE7"/>
<dbReference type="SUPFAM" id="SSF51261">
    <property type="entry name" value="Duplicated hybrid motif"/>
    <property type="match status" value="1"/>
</dbReference>
<dbReference type="Pfam" id="PF00358">
    <property type="entry name" value="PTS_EIIA_1"/>
    <property type="match status" value="1"/>
</dbReference>
<protein>
    <submittedName>
        <fullName evidence="8">PTS glucose transporter subunit IIA</fullName>
    </submittedName>
</protein>
<comment type="caution">
    <text evidence="8">The sequence shown here is derived from an EMBL/GenBank/DDBJ whole genome shotgun (WGS) entry which is preliminary data.</text>
</comment>
<evidence type="ECO:0000256" key="4">
    <source>
        <dbReference type="ARBA" id="ARBA00022679"/>
    </source>
</evidence>